<evidence type="ECO:0000256" key="1">
    <source>
        <dbReference type="SAM" id="MobiDB-lite"/>
    </source>
</evidence>
<feature type="compositionally biased region" description="Polar residues" evidence="1">
    <location>
        <begin position="37"/>
        <end position="48"/>
    </location>
</feature>
<feature type="transmembrane region" description="Helical" evidence="2">
    <location>
        <begin position="103"/>
        <end position="128"/>
    </location>
</feature>
<dbReference type="AlphaFoldDB" id="A0AAN8URW0"/>
<protein>
    <submittedName>
        <fullName evidence="3">Uncharacterized protein</fullName>
    </submittedName>
</protein>
<dbReference type="EMBL" id="JBAMMX010000021">
    <property type="protein sequence ID" value="KAK6919449.1"/>
    <property type="molecule type" value="Genomic_DNA"/>
</dbReference>
<gene>
    <name evidence="3" type="ORF">RJ641_015353</name>
</gene>
<keyword evidence="4" id="KW-1185">Reference proteome</keyword>
<keyword evidence="2" id="KW-1133">Transmembrane helix</keyword>
<evidence type="ECO:0000313" key="3">
    <source>
        <dbReference type="EMBL" id="KAK6919449.1"/>
    </source>
</evidence>
<evidence type="ECO:0000313" key="4">
    <source>
        <dbReference type="Proteomes" id="UP001370490"/>
    </source>
</evidence>
<keyword evidence="2" id="KW-0812">Transmembrane</keyword>
<organism evidence="3 4">
    <name type="scientific">Dillenia turbinata</name>
    <dbReference type="NCBI Taxonomy" id="194707"/>
    <lineage>
        <taxon>Eukaryota</taxon>
        <taxon>Viridiplantae</taxon>
        <taxon>Streptophyta</taxon>
        <taxon>Embryophyta</taxon>
        <taxon>Tracheophyta</taxon>
        <taxon>Spermatophyta</taxon>
        <taxon>Magnoliopsida</taxon>
        <taxon>eudicotyledons</taxon>
        <taxon>Gunneridae</taxon>
        <taxon>Pentapetalae</taxon>
        <taxon>Dilleniales</taxon>
        <taxon>Dilleniaceae</taxon>
        <taxon>Dillenia</taxon>
    </lineage>
</organism>
<evidence type="ECO:0000256" key="2">
    <source>
        <dbReference type="SAM" id="Phobius"/>
    </source>
</evidence>
<feature type="region of interest" description="Disordered" evidence="1">
    <location>
        <begin position="37"/>
        <end position="90"/>
    </location>
</feature>
<reference evidence="3 4" key="1">
    <citation type="submission" date="2023-12" db="EMBL/GenBank/DDBJ databases">
        <title>A high-quality genome assembly for Dillenia turbinata (Dilleniales).</title>
        <authorList>
            <person name="Chanderbali A."/>
        </authorList>
    </citation>
    <scope>NUCLEOTIDE SEQUENCE [LARGE SCALE GENOMIC DNA]</scope>
    <source>
        <strain evidence="3">LSX21</strain>
        <tissue evidence="3">Leaf</tissue>
    </source>
</reference>
<accession>A0AAN8URW0</accession>
<sequence length="137" mass="14964">MSDAVKDLLLDPSILDGFHFSSKYIWFLTVQALINQSDGPDHQNQSPSKFHRKLKLESSAEVSRISDPPVELKSTSSGEDESAVAEAPKVEIRRLEKHRSDKSVAGGGVIIGGLATAILAAVFCYIRVTRPRKNDSS</sequence>
<dbReference type="PANTHER" id="PTHR34558:SF4">
    <property type="entry name" value="TRANSMEMBRANE PROTEIN"/>
    <property type="match status" value="1"/>
</dbReference>
<proteinExistence type="predicted"/>
<keyword evidence="2" id="KW-0472">Membrane</keyword>
<name>A0AAN8URW0_9MAGN</name>
<dbReference type="Proteomes" id="UP001370490">
    <property type="component" value="Unassembled WGS sequence"/>
</dbReference>
<comment type="caution">
    <text evidence="3">The sequence shown here is derived from an EMBL/GenBank/DDBJ whole genome shotgun (WGS) entry which is preliminary data.</text>
</comment>
<dbReference type="PANTHER" id="PTHR34558">
    <property type="entry name" value="EXPRESSED PROTEIN"/>
    <property type="match status" value="1"/>
</dbReference>